<gene>
    <name evidence="1" type="ORF">VIOR3934_14217</name>
</gene>
<dbReference type="AlphaFoldDB" id="F9SVH0"/>
<dbReference type="Proteomes" id="UP000002817">
    <property type="component" value="Unassembled WGS sequence"/>
</dbReference>
<evidence type="ECO:0000313" key="1">
    <source>
        <dbReference type="EMBL" id="EGU48272.1"/>
    </source>
</evidence>
<evidence type="ECO:0000313" key="2">
    <source>
        <dbReference type="Proteomes" id="UP000002817"/>
    </source>
</evidence>
<name>F9SVH0_VIBOR</name>
<dbReference type="PATRIC" id="fig|675816.5.peg.2923"/>
<proteinExistence type="predicted"/>
<sequence length="146" mass="16776">MTTFNTNTAAQQNFTFMFHDPFEHNVILDALRTLGVTVNDSDVVFLNTKNDNDPISEIYVSSSNLAVAQLLHKLNACHLVECQYREDGGFLEYFIEAQHIDAETLVSVHEYYECLSQKMMLMAEKFEEDGIQLYSINELLEANFIH</sequence>
<reference evidence="1 2" key="1">
    <citation type="journal article" date="2012" name="Int. J. Syst. Evol. Microbiol.">
        <title>Vibrio caribbeanicus sp. nov., isolated from the marine sponge Scleritoderma cyanea.</title>
        <authorList>
            <person name="Hoffmann M."/>
            <person name="Monday S.R."/>
            <person name="Allard M.W."/>
            <person name="Strain E.A."/>
            <person name="Whittaker P."/>
            <person name="Naum M."/>
            <person name="McCarthy P.J."/>
            <person name="Lopez J.V."/>
            <person name="Fischer M."/>
            <person name="Brown E.W."/>
        </authorList>
    </citation>
    <scope>NUCLEOTIDE SEQUENCE [LARGE SCALE GENOMIC DNA]</scope>
    <source>
        <strain evidence="2">CIP 102891 / ATCC 33934</strain>
    </source>
</reference>
<comment type="caution">
    <text evidence="1">The sequence shown here is derived from an EMBL/GenBank/DDBJ whole genome shotgun (WGS) entry which is preliminary data.</text>
</comment>
<protein>
    <submittedName>
        <fullName evidence="1">Uncharacterized protein</fullName>
    </submittedName>
</protein>
<organism evidence="1 2">
    <name type="scientific">Vibrio orientalis CIP 102891 = ATCC 33934</name>
    <dbReference type="NCBI Taxonomy" id="675816"/>
    <lineage>
        <taxon>Bacteria</taxon>
        <taxon>Pseudomonadati</taxon>
        <taxon>Pseudomonadota</taxon>
        <taxon>Gammaproteobacteria</taxon>
        <taxon>Vibrionales</taxon>
        <taxon>Vibrionaceae</taxon>
        <taxon>Vibrio</taxon>
        <taxon>Vibrio oreintalis group</taxon>
    </lineage>
</organism>
<dbReference type="EMBL" id="AFWH01000040">
    <property type="protein sequence ID" value="EGU48272.1"/>
    <property type="molecule type" value="Genomic_DNA"/>
</dbReference>
<accession>F9SVH0</accession>